<gene>
    <name evidence="1" type="ORF">GPECTOR_233g542</name>
</gene>
<dbReference type="EMBL" id="LSYV01000232">
    <property type="protein sequence ID" value="KXZ41969.1"/>
    <property type="molecule type" value="Genomic_DNA"/>
</dbReference>
<accession>A0A150FWI9</accession>
<sequence length="80" mass="8363">MKEDVGPLLRVVQYTRTGGRLQRLVGTLAEPVHSTTYSAFAEALAQMCSEVGTTTHITPHSLRIGAAAANGVPAETPAST</sequence>
<dbReference type="Proteomes" id="UP000075714">
    <property type="component" value="Unassembled WGS sequence"/>
</dbReference>
<keyword evidence="2" id="KW-1185">Reference proteome</keyword>
<name>A0A150FWI9_GONPE</name>
<evidence type="ECO:0000313" key="1">
    <source>
        <dbReference type="EMBL" id="KXZ41969.1"/>
    </source>
</evidence>
<dbReference type="AlphaFoldDB" id="A0A150FWI9"/>
<reference evidence="2" key="1">
    <citation type="journal article" date="2016" name="Nat. Commun.">
        <title>The Gonium pectorale genome demonstrates co-option of cell cycle regulation during the evolution of multicellularity.</title>
        <authorList>
            <person name="Hanschen E.R."/>
            <person name="Marriage T.N."/>
            <person name="Ferris P.J."/>
            <person name="Hamaji T."/>
            <person name="Toyoda A."/>
            <person name="Fujiyama A."/>
            <person name="Neme R."/>
            <person name="Noguchi H."/>
            <person name="Minakuchi Y."/>
            <person name="Suzuki M."/>
            <person name="Kawai-Toyooka H."/>
            <person name="Smith D.R."/>
            <person name="Sparks H."/>
            <person name="Anderson J."/>
            <person name="Bakaric R."/>
            <person name="Luria V."/>
            <person name="Karger A."/>
            <person name="Kirschner M.W."/>
            <person name="Durand P.M."/>
            <person name="Michod R.E."/>
            <person name="Nozaki H."/>
            <person name="Olson B.J."/>
        </authorList>
    </citation>
    <scope>NUCLEOTIDE SEQUENCE [LARGE SCALE GENOMIC DNA]</scope>
    <source>
        <strain evidence="2">NIES-2863</strain>
    </source>
</reference>
<comment type="caution">
    <text evidence="1">The sequence shown here is derived from an EMBL/GenBank/DDBJ whole genome shotgun (WGS) entry which is preliminary data.</text>
</comment>
<dbReference type="OrthoDB" id="542329at2759"/>
<protein>
    <submittedName>
        <fullName evidence="1">Uncharacterized protein</fullName>
    </submittedName>
</protein>
<proteinExistence type="predicted"/>
<organism evidence="1 2">
    <name type="scientific">Gonium pectorale</name>
    <name type="common">Green alga</name>
    <dbReference type="NCBI Taxonomy" id="33097"/>
    <lineage>
        <taxon>Eukaryota</taxon>
        <taxon>Viridiplantae</taxon>
        <taxon>Chlorophyta</taxon>
        <taxon>core chlorophytes</taxon>
        <taxon>Chlorophyceae</taxon>
        <taxon>CS clade</taxon>
        <taxon>Chlamydomonadales</taxon>
        <taxon>Volvocaceae</taxon>
        <taxon>Gonium</taxon>
    </lineage>
</organism>
<evidence type="ECO:0000313" key="2">
    <source>
        <dbReference type="Proteomes" id="UP000075714"/>
    </source>
</evidence>